<evidence type="ECO:0000313" key="2">
    <source>
        <dbReference type="Ensembl" id="ENSNBRP00000010387.1"/>
    </source>
</evidence>
<dbReference type="STRING" id="32507.ENSNBRP00000010387"/>
<evidence type="ECO:0000256" key="1">
    <source>
        <dbReference type="SAM" id="SignalP"/>
    </source>
</evidence>
<sequence length="54" mass="6350">MLRLDLRAVLLLFCVVTCVSGMRREYFLKIEEVSWNYAPTGMNIIQNRSIQDDQ</sequence>
<dbReference type="Proteomes" id="UP000261580">
    <property type="component" value="Unassembled WGS sequence"/>
</dbReference>
<dbReference type="Ensembl" id="ENSNBRT00000010679.1">
    <property type="protein sequence ID" value="ENSNBRP00000010387.1"/>
    <property type="gene ID" value="ENSNBRG00000008101.1"/>
</dbReference>
<reference evidence="2" key="1">
    <citation type="submission" date="2025-08" db="UniProtKB">
        <authorList>
            <consortium name="Ensembl"/>
        </authorList>
    </citation>
    <scope>IDENTIFICATION</scope>
</reference>
<dbReference type="InterPro" id="IPR008972">
    <property type="entry name" value="Cupredoxin"/>
</dbReference>
<evidence type="ECO:0008006" key="4">
    <source>
        <dbReference type="Google" id="ProtNLM"/>
    </source>
</evidence>
<keyword evidence="1" id="KW-0732">Signal</keyword>
<dbReference type="AlphaFoldDB" id="A0A3Q4H259"/>
<feature type="signal peptide" evidence="1">
    <location>
        <begin position="1"/>
        <end position="21"/>
    </location>
</feature>
<proteinExistence type="predicted"/>
<evidence type="ECO:0000313" key="3">
    <source>
        <dbReference type="Proteomes" id="UP000261580"/>
    </source>
</evidence>
<keyword evidence="3" id="KW-1185">Reference proteome</keyword>
<protein>
    <recommendedName>
        <fullName evidence="4">Spondin domain-containing protein</fullName>
    </recommendedName>
</protein>
<name>A0A3Q4H259_NEOBR</name>
<dbReference type="Bgee" id="ENSNBRG00000008101">
    <property type="expression patterns" value="Expressed in brain and 3 other cell types or tissues"/>
</dbReference>
<dbReference type="GeneTree" id="ENSGT01010000230236"/>
<feature type="chain" id="PRO_5018545528" description="Spondin domain-containing protein" evidence="1">
    <location>
        <begin position="22"/>
        <end position="54"/>
    </location>
</feature>
<reference evidence="2" key="2">
    <citation type="submission" date="2025-09" db="UniProtKB">
        <authorList>
            <consortium name="Ensembl"/>
        </authorList>
    </citation>
    <scope>IDENTIFICATION</scope>
</reference>
<accession>A0A3Q4H259</accession>
<organism evidence="2 3">
    <name type="scientific">Neolamprologus brichardi</name>
    <name type="common">Fairy cichlid</name>
    <name type="synonym">Lamprologus brichardi</name>
    <dbReference type="NCBI Taxonomy" id="32507"/>
    <lineage>
        <taxon>Eukaryota</taxon>
        <taxon>Metazoa</taxon>
        <taxon>Chordata</taxon>
        <taxon>Craniata</taxon>
        <taxon>Vertebrata</taxon>
        <taxon>Euteleostomi</taxon>
        <taxon>Actinopterygii</taxon>
        <taxon>Neopterygii</taxon>
        <taxon>Teleostei</taxon>
        <taxon>Neoteleostei</taxon>
        <taxon>Acanthomorphata</taxon>
        <taxon>Ovalentaria</taxon>
        <taxon>Cichlomorphae</taxon>
        <taxon>Cichliformes</taxon>
        <taxon>Cichlidae</taxon>
        <taxon>African cichlids</taxon>
        <taxon>Pseudocrenilabrinae</taxon>
        <taxon>Lamprologini</taxon>
        <taxon>Neolamprologus</taxon>
    </lineage>
</organism>
<dbReference type="Gene3D" id="2.60.40.420">
    <property type="entry name" value="Cupredoxins - blue copper proteins"/>
    <property type="match status" value="1"/>
</dbReference>